<accession>C5S220</accession>
<dbReference type="InterPro" id="IPR003439">
    <property type="entry name" value="ABC_transporter-like_ATP-bd"/>
</dbReference>
<evidence type="ECO:0000256" key="2">
    <source>
        <dbReference type="ARBA" id="ARBA00022448"/>
    </source>
</evidence>
<dbReference type="AlphaFoldDB" id="C5S220"/>
<dbReference type="PANTHER" id="PTHR42788:SF13">
    <property type="entry name" value="ALIPHATIC SULFONATES IMPORT ATP-BINDING PROTEIN SSUB"/>
    <property type="match status" value="1"/>
</dbReference>
<comment type="caution">
    <text evidence="4">The sequence shown here is derived from an EMBL/GenBank/DDBJ whole genome shotgun (WGS) entry which is preliminary data.</text>
</comment>
<name>C5S220_9PAST</name>
<dbReference type="GO" id="GO:0005524">
    <property type="term" value="F:ATP binding"/>
    <property type="evidence" value="ECO:0007669"/>
    <property type="project" value="UniProtKB-KW"/>
</dbReference>
<dbReference type="GO" id="GO:0016887">
    <property type="term" value="F:ATP hydrolysis activity"/>
    <property type="evidence" value="ECO:0007669"/>
    <property type="project" value="InterPro"/>
</dbReference>
<evidence type="ECO:0000313" key="5">
    <source>
        <dbReference type="Proteomes" id="UP000005532"/>
    </source>
</evidence>
<proteinExistence type="inferred from homology"/>
<dbReference type="Proteomes" id="UP000005532">
    <property type="component" value="Unassembled WGS sequence"/>
</dbReference>
<evidence type="ECO:0000256" key="1">
    <source>
        <dbReference type="ARBA" id="ARBA00005417"/>
    </source>
</evidence>
<gene>
    <name evidence="4" type="ORF">AM305_09596</name>
</gene>
<dbReference type="eggNOG" id="COG1136">
    <property type="taxonomic scope" value="Bacteria"/>
</dbReference>
<protein>
    <submittedName>
        <fullName evidence="4">Putative ABC transporter ATP-binding protein</fullName>
    </submittedName>
</protein>
<keyword evidence="4" id="KW-0547">Nucleotide-binding</keyword>
<reference evidence="4 5" key="1">
    <citation type="journal article" date="2010" name="Vet. Microbiol.">
        <title>Production of haemolysins by strains of the Actinobacillus minor/porcitonsillarum complex.</title>
        <authorList>
            <person name="Arya G."/>
            <person name="Niven D.F."/>
        </authorList>
    </citation>
    <scope>NUCLEOTIDE SEQUENCE [LARGE SCALE GENOMIC DNA]</scope>
    <source>
        <strain evidence="4 5">NM305</strain>
    </source>
</reference>
<dbReference type="RefSeq" id="WP_005824064.1">
    <property type="nucleotide sequence ID" value="NZ_ACQL01000096.1"/>
</dbReference>
<dbReference type="InterPro" id="IPR050166">
    <property type="entry name" value="ABC_transporter_ATP-bind"/>
</dbReference>
<evidence type="ECO:0000313" key="4">
    <source>
        <dbReference type="EMBL" id="EER47046.1"/>
    </source>
</evidence>
<dbReference type="OrthoDB" id="9770036at2"/>
<feature type="non-terminal residue" evidence="4">
    <location>
        <position position="48"/>
    </location>
</feature>
<dbReference type="EMBL" id="ACQL01000096">
    <property type="protein sequence ID" value="EER47046.1"/>
    <property type="molecule type" value="Genomic_DNA"/>
</dbReference>
<keyword evidence="2" id="KW-0813">Transport</keyword>
<evidence type="ECO:0000259" key="3">
    <source>
        <dbReference type="Pfam" id="PF00005"/>
    </source>
</evidence>
<dbReference type="Pfam" id="PF00005">
    <property type="entry name" value="ABC_tran"/>
    <property type="match status" value="1"/>
</dbReference>
<dbReference type="SUPFAM" id="SSF52540">
    <property type="entry name" value="P-loop containing nucleoside triphosphate hydrolases"/>
    <property type="match status" value="1"/>
</dbReference>
<keyword evidence="4" id="KW-0067">ATP-binding</keyword>
<sequence>MKLIEIEKLNKYFGEGENQAHILKDIDLSIAQGDFVAIIGTSGSGKST</sequence>
<dbReference type="PANTHER" id="PTHR42788">
    <property type="entry name" value="TAURINE IMPORT ATP-BINDING PROTEIN-RELATED"/>
    <property type="match status" value="1"/>
</dbReference>
<organism evidence="4 5">
    <name type="scientific">Actinobacillus minor NM305</name>
    <dbReference type="NCBI Taxonomy" id="637911"/>
    <lineage>
        <taxon>Bacteria</taxon>
        <taxon>Pseudomonadati</taxon>
        <taxon>Pseudomonadota</taxon>
        <taxon>Gammaproteobacteria</taxon>
        <taxon>Pasteurellales</taxon>
        <taxon>Pasteurellaceae</taxon>
        <taxon>Actinobacillus</taxon>
    </lineage>
</organism>
<comment type="similarity">
    <text evidence="1">Belongs to the ABC transporter superfamily.</text>
</comment>
<dbReference type="InterPro" id="IPR027417">
    <property type="entry name" value="P-loop_NTPase"/>
</dbReference>
<dbReference type="Gene3D" id="3.40.50.300">
    <property type="entry name" value="P-loop containing nucleotide triphosphate hydrolases"/>
    <property type="match status" value="1"/>
</dbReference>
<feature type="domain" description="ABC transporter" evidence="3">
    <location>
        <begin position="23"/>
        <end position="48"/>
    </location>
</feature>